<feature type="domain" description="Ig-like" evidence="3">
    <location>
        <begin position="278"/>
        <end position="374"/>
    </location>
</feature>
<dbReference type="InterPro" id="IPR007110">
    <property type="entry name" value="Ig-like_dom"/>
</dbReference>
<gene>
    <name evidence="5" type="primary">CD96</name>
</gene>
<dbReference type="PANTHER" id="PTHR15317:SF1">
    <property type="entry name" value="T-CELL SURFACE PROTEIN TACTILE"/>
    <property type="match status" value="1"/>
</dbReference>
<dbReference type="InterPro" id="IPR036179">
    <property type="entry name" value="Ig-like_dom_sf"/>
</dbReference>
<dbReference type="InterPro" id="IPR013783">
    <property type="entry name" value="Ig-like_fold"/>
</dbReference>
<proteinExistence type="predicted"/>
<organism evidence="4 5">
    <name type="scientific">Eublepharis macularius</name>
    <name type="common">Leopard gecko</name>
    <name type="synonym">Cyrtodactylus macularius</name>
    <dbReference type="NCBI Taxonomy" id="481883"/>
    <lineage>
        <taxon>Eukaryota</taxon>
        <taxon>Metazoa</taxon>
        <taxon>Chordata</taxon>
        <taxon>Craniata</taxon>
        <taxon>Vertebrata</taxon>
        <taxon>Euteleostomi</taxon>
        <taxon>Lepidosauria</taxon>
        <taxon>Squamata</taxon>
        <taxon>Bifurcata</taxon>
        <taxon>Gekkota</taxon>
        <taxon>Eublepharidae</taxon>
        <taxon>Eublepharinae</taxon>
        <taxon>Eublepharis</taxon>
    </lineage>
</organism>
<feature type="domain" description="Ig-like" evidence="3">
    <location>
        <begin position="24"/>
        <end position="159"/>
    </location>
</feature>
<accession>A0AA97J3Q0</accession>
<dbReference type="InterPro" id="IPR003599">
    <property type="entry name" value="Ig_sub"/>
</dbReference>
<dbReference type="PROSITE" id="PS50835">
    <property type="entry name" value="IG_LIKE"/>
    <property type="match status" value="2"/>
</dbReference>
<feature type="transmembrane region" description="Helical" evidence="1">
    <location>
        <begin position="559"/>
        <end position="580"/>
    </location>
</feature>
<reference evidence="5" key="1">
    <citation type="submission" date="2025-08" db="UniProtKB">
        <authorList>
            <consortium name="RefSeq"/>
        </authorList>
    </citation>
    <scope>IDENTIFICATION</scope>
    <source>
        <tissue evidence="5">Blood</tissue>
    </source>
</reference>
<dbReference type="PANTHER" id="PTHR15317">
    <property type="entry name" value="T-CELL SURFACE PROTEIN TACTILE"/>
    <property type="match status" value="1"/>
</dbReference>
<evidence type="ECO:0000259" key="3">
    <source>
        <dbReference type="PROSITE" id="PS50835"/>
    </source>
</evidence>
<evidence type="ECO:0000256" key="2">
    <source>
        <dbReference type="SAM" id="SignalP"/>
    </source>
</evidence>
<dbReference type="RefSeq" id="XP_054830406.1">
    <property type="nucleotide sequence ID" value="XM_054974431.1"/>
</dbReference>
<dbReference type="SUPFAM" id="SSF48726">
    <property type="entry name" value="Immunoglobulin"/>
    <property type="match status" value="2"/>
</dbReference>
<keyword evidence="1" id="KW-1133">Transmembrane helix</keyword>
<name>A0AA97J3Q0_EUBMA</name>
<keyword evidence="1" id="KW-0472">Membrane</keyword>
<keyword evidence="2" id="KW-0732">Signal</keyword>
<keyword evidence="4" id="KW-1185">Reference proteome</keyword>
<dbReference type="AlphaFoldDB" id="A0AA97J3Q0"/>
<dbReference type="CTD" id="10225"/>
<dbReference type="Gene3D" id="2.60.40.10">
    <property type="entry name" value="Immunoglobulins"/>
    <property type="match status" value="3"/>
</dbReference>
<dbReference type="SMART" id="SM00409">
    <property type="entry name" value="IG"/>
    <property type="match status" value="2"/>
</dbReference>
<dbReference type="GO" id="GO:0006954">
    <property type="term" value="P:inflammatory response"/>
    <property type="evidence" value="ECO:0007669"/>
    <property type="project" value="TreeGrafter"/>
</dbReference>
<dbReference type="GO" id="GO:0007160">
    <property type="term" value="P:cell-matrix adhesion"/>
    <property type="evidence" value="ECO:0007669"/>
    <property type="project" value="TreeGrafter"/>
</dbReference>
<evidence type="ECO:0000313" key="5">
    <source>
        <dbReference type="RefSeq" id="XP_054830406.1"/>
    </source>
</evidence>
<sequence>MKVTWSFQAHYFLILLPHFIKAQPEITIKNKKTVYATSGSNVTLQCCILKRDGIYVTQTQWSKVDNTPPSRIAVYNPVYGVEYLHFATMGYSHSVDFSQQCHHYQPDLNRTSSHSDFTANYTECNQWSLQLNNVTLELTGQYECSFATYPAGIRSSEINLIIKKHDEKSSVVEILLNQTLEIPCFKGMNSSILANATLKWLVQKEIGNEEIILTKQPFHHPGYRTNHTIYKERIHVGPENTLRISPVSILDDGKKFICSLTYHPGMKSITEVKVFVKPEISIVPHKSVTGKAALTCVVRKAFPKPNLLWYMDRKILKNKPEGMFFANEDIKDEEGFYEMRSLLIISDPSQPPIPQIFRCMAVYPVPGNELRNVSSGEIYLPPGFQTTSLASPETITQVTPVSDSPRGRHLPTTTNLQEITITNISSYTTVPPRLLDSSTVASKASVHITHHRILTLPGYNLPTKRVTDLTSQTIPSSSPSVKGGFNLTDHLSTKKVTELTSLTSPGSSPTTKVAFDITDSLSARGVTEQASLSRTGNFSTVKDGLNITGATTRPGPQRFSWPAFVAALLLICSFLIVLGIRKWCHYQKEIMNRPPSFKPPPPPIKYTSMQETDGAYLSCHELENL</sequence>
<feature type="signal peptide" evidence="2">
    <location>
        <begin position="1"/>
        <end position="22"/>
    </location>
</feature>
<dbReference type="KEGG" id="emc:129326276"/>
<dbReference type="InterPro" id="IPR042381">
    <property type="entry name" value="CD96"/>
</dbReference>
<protein>
    <submittedName>
        <fullName evidence="5">T-cell surface protein tactile</fullName>
    </submittedName>
</protein>
<evidence type="ECO:0000256" key="1">
    <source>
        <dbReference type="SAM" id="Phobius"/>
    </source>
</evidence>
<keyword evidence="1" id="KW-0812">Transmembrane</keyword>
<dbReference type="GeneID" id="129326276"/>
<feature type="chain" id="PRO_5041673160" evidence="2">
    <location>
        <begin position="23"/>
        <end position="625"/>
    </location>
</feature>
<dbReference type="Proteomes" id="UP001190640">
    <property type="component" value="Chromosome 3"/>
</dbReference>
<evidence type="ECO:0000313" key="4">
    <source>
        <dbReference type="Proteomes" id="UP001190640"/>
    </source>
</evidence>